<dbReference type="Proteomes" id="UP001571980">
    <property type="component" value="Unassembled WGS sequence"/>
</dbReference>
<dbReference type="InterPro" id="IPR012347">
    <property type="entry name" value="Ferritin-like"/>
</dbReference>
<dbReference type="RefSeq" id="WP_372823323.1">
    <property type="nucleotide sequence ID" value="NZ_JARRIF010000001.1"/>
</dbReference>
<evidence type="ECO:0000259" key="1">
    <source>
        <dbReference type="Pfam" id="PF09968"/>
    </source>
</evidence>
<accession>A0ABV4T196</accession>
<gene>
    <name evidence="2" type="ORF">P8X34_02690</name>
</gene>
<name>A0ABV4T196_9EURY</name>
<proteinExistence type="predicted"/>
<evidence type="ECO:0000313" key="2">
    <source>
        <dbReference type="EMBL" id="MFA4803657.1"/>
    </source>
</evidence>
<keyword evidence="3" id="KW-1185">Reference proteome</keyword>
<feature type="domain" description="DUF2202" evidence="1">
    <location>
        <begin position="2"/>
        <end position="23"/>
    </location>
</feature>
<dbReference type="Pfam" id="PF09968">
    <property type="entry name" value="DUF2202"/>
    <property type="match status" value="1"/>
</dbReference>
<protein>
    <submittedName>
        <fullName evidence="2">DUF2202 domain-containing protein</fullName>
    </submittedName>
</protein>
<evidence type="ECO:0000313" key="3">
    <source>
        <dbReference type="Proteomes" id="UP001571980"/>
    </source>
</evidence>
<dbReference type="EMBL" id="JARRIG010000001">
    <property type="protein sequence ID" value="MFA4803657.1"/>
    <property type="molecule type" value="Genomic_DNA"/>
</dbReference>
<dbReference type="InterPro" id="IPR019243">
    <property type="entry name" value="DUF2202"/>
</dbReference>
<reference evidence="2 3" key="1">
    <citation type="submission" date="2023-03" db="EMBL/GenBank/DDBJ databases">
        <title>Speciation in Pyrococcus: adaptation to high temperature as a mechanism.</title>
        <authorList>
            <person name="Gu J."/>
        </authorList>
    </citation>
    <scope>NUCLEOTIDE SEQUENCE [LARGE SCALE GENOMIC DNA]</scope>
    <source>
        <strain evidence="2 3">LMOA34</strain>
    </source>
</reference>
<dbReference type="Gene3D" id="1.20.1260.10">
    <property type="match status" value="1"/>
</dbReference>
<sequence length="26" mass="3113">MDIIAVYENLMKGSRNHLRSFVKLNY</sequence>
<organism evidence="2 3">
    <name type="scientific">Pyrococcus kukulkanii</name>
    <dbReference type="NCBI Taxonomy" id="1609559"/>
    <lineage>
        <taxon>Archaea</taxon>
        <taxon>Methanobacteriati</taxon>
        <taxon>Methanobacteriota</taxon>
        <taxon>Thermococci</taxon>
        <taxon>Thermococcales</taxon>
        <taxon>Thermococcaceae</taxon>
        <taxon>Pyrococcus</taxon>
    </lineage>
</organism>
<comment type="caution">
    <text evidence="2">The sequence shown here is derived from an EMBL/GenBank/DDBJ whole genome shotgun (WGS) entry which is preliminary data.</text>
</comment>